<evidence type="ECO:0000313" key="2">
    <source>
        <dbReference type="EMBL" id="TKW65841.1"/>
    </source>
</evidence>
<protein>
    <submittedName>
        <fullName evidence="2">Uncharacterized protein</fullName>
    </submittedName>
</protein>
<sequence length="79" mass="9503">MNINTRPGRIVPQDHVEWLISRYGFRHILLAVLTHSLRRNRLRLRRSPQPRGKPPRSDYLRRDIGLPPEPAARNYWELR</sequence>
<gene>
    <name evidence="2" type="ORF">DI616_13285</name>
</gene>
<evidence type="ECO:0000256" key="1">
    <source>
        <dbReference type="SAM" id="MobiDB-lite"/>
    </source>
</evidence>
<accession>A0A533I575</accession>
<dbReference type="AlphaFoldDB" id="A0A533I575"/>
<organism evidence="2 3">
    <name type="scientific">Paracoccus denitrificans</name>
    <dbReference type="NCBI Taxonomy" id="266"/>
    <lineage>
        <taxon>Bacteria</taxon>
        <taxon>Pseudomonadati</taxon>
        <taxon>Pseudomonadota</taxon>
        <taxon>Alphaproteobacteria</taxon>
        <taxon>Rhodobacterales</taxon>
        <taxon>Paracoccaceae</taxon>
        <taxon>Paracoccus</taxon>
    </lineage>
</organism>
<feature type="region of interest" description="Disordered" evidence="1">
    <location>
        <begin position="43"/>
        <end position="79"/>
    </location>
</feature>
<name>A0A533I575_PARDE</name>
<feature type="compositionally biased region" description="Basic and acidic residues" evidence="1">
    <location>
        <begin position="55"/>
        <end position="64"/>
    </location>
</feature>
<reference evidence="2 3" key="1">
    <citation type="journal article" date="2017" name="Nat. Commun.">
        <title>In situ click chemistry generation of cyclooxygenase-2 inhibitors.</title>
        <authorList>
            <person name="Bhardwaj A."/>
            <person name="Kaur J."/>
            <person name="Wuest M."/>
            <person name="Wuest F."/>
        </authorList>
    </citation>
    <scope>NUCLEOTIDE SEQUENCE [LARGE SCALE GENOMIC DNA]</scope>
    <source>
        <strain evidence="2">S2_012_000_R3_94</strain>
    </source>
</reference>
<comment type="caution">
    <text evidence="2">The sequence shown here is derived from an EMBL/GenBank/DDBJ whole genome shotgun (WGS) entry which is preliminary data.</text>
</comment>
<evidence type="ECO:0000313" key="3">
    <source>
        <dbReference type="Proteomes" id="UP000315344"/>
    </source>
</evidence>
<proteinExistence type="predicted"/>
<dbReference type="Proteomes" id="UP000315344">
    <property type="component" value="Unassembled WGS sequence"/>
</dbReference>
<dbReference type="EMBL" id="VAFL01000010">
    <property type="protein sequence ID" value="TKW65841.1"/>
    <property type="molecule type" value="Genomic_DNA"/>
</dbReference>